<keyword evidence="2" id="KW-0813">Transport</keyword>
<dbReference type="AlphaFoldDB" id="A0A9W7Y128"/>
<evidence type="ECO:0000256" key="4">
    <source>
        <dbReference type="ARBA" id="ARBA00022989"/>
    </source>
</evidence>
<dbReference type="Proteomes" id="UP001143981">
    <property type="component" value="Unassembled WGS sequence"/>
</dbReference>
<dbReference type="GO" id="GO:0016020">
    <property type="term" value="C:membrane"/>
    <property type="evidence" value="ECO:0007669"/>
    <property type="project" value="UniProtKB-SubCell"/>
</dbReference>
<dbReference type="InterPro" id="IPR036259">
    <property type="entry name" value="MFS_trans_sf"/>
</dbReference>
<dbReference type="EMBL" id="JANBOI010002372">
    <property type="protein sequence ID" value="KAJ1722298.1"/>
    <property type="molecule type" value="Genomic_DNA"/>
</dbReference>
<comment type="subcellular location">
    <subcellularLocation>
        <location evidence="1">Membrane</location>
        <topology evidence="1">Multi-pass membrane protein</topology>
    </subcellularLocation>
</comment>
<dbReference type="Gene3D" id="1.20.1250.20">
    <property type="entry name" value="MFS general substrate transporter like domains"/>
    <property type="match status" value="1"/>
</dbReference>
<feature type="transmembrane region" description="Helical" evidence="6">
    <location>
        <begin position="177"/>
        <end position="196"/>
    </location>
</feature>
<evidence type="ECO:0000313" key="9">
    <source>
        <dbReference type="Proteomes" id="UP001143981"/>
    </source>
</evidence>
<feature type="transmembrane region" description="Helical" evidence="6">
    <location>
        <begin position="117"/>
        <end position="136"/>
    </location>
</feature>
<feature type="domain" description="Major facilitator superfamily (MFS) profile" evidence="7">
    <location>
        <begin position="51"/>
        <end position="273"/>
    </location>
</feature>
<dbReference type="SUPFAM" id="SSF103473">
    <property type="entry name" value="MFS general substrate transporter"/>
    <property type="match status" value="1"/>
</dbReference>
<feature type="non-terminal residue" evidence="8">
    <location>
        <position position="273"/>
    </location>
</feature>
<evidence type="ECO:0000256" key="3">
    <source>
        <dbReference type="ARBA" id="ARBA00022692"/>
    </source>
</evidence>
<dbReference type="PANTHER" id="PTHR43791:SF36">
    <property type="entry name" value="TRANSPORTER, PUTATIVE (AFU_ORTHOLOGUE AFUA_6G08340)-RELATED"/>
    <property type="match status" value="1"/>
</dbReference>
<keyword evidence="5 6" id="KW-0472">Membrane</keyword>
<evidence type="ECO:0000256" key="6">
    <source>
        <dbReference type="SAM" id="Phobius"/>
    </source>
</evidence>
<protein>
    <recommendedName>
        <fullName evidence="7">Major facilitator superfamily (MFS) profile domain-containing protein</fullName>
    </recommendedName>
</protein>
<evidence type="ECO:0000256" key="2">
    <source>
        <dbReference type="ARBA" id="ARBA00022448"/>
    </source>
</evidence>
<dbReference type="PANTHER" id="PTHR43791">
    <property type="entry name" value="PERMEASE-RELATED"/>
    <property type="match status" value="1"/>
</dbReference>
<dbReference type="GO" id="GO:0022857">
    <property type="term" value="F:transmembrane transporter activity"/>
    <property type="evidence" value="ECO:0007669"/>
    <property type="project" value="InterPro"/>
</dbReference>
<feature type="transmembrane region" description="Helical" evidence="6">
    <location>
        <begin position="142"/>
        <end position="165"/>
    </location>
</feature>
<dbReference type="OrthoDB" id="6730379at2759"/>
<gene>
    <name evidence="8" type="ORF">LPJ61_005945</name>
</gene>
<organism evidence="8 9">
    <name type="scientific">Coemansia biformis</name>
    <dbReference type="NCBI Taxonomy" id="1286918"/>
    <lineage>
        <taxon>Eukaryota</taxon>
        <taxon>Fungi</taxon>
        <taxon>Fungi incertae sedis</taxon>
        <taxon>Zoopagomycota</taxon>
        <taxon>Kickxellomycotina</taxon>
        <taxon>Kickxellomycetes</taxon>
        <taxon>Kickxellales</taxon>
        <taxon>Kickxellaceae</taxon>
        <taxon>Coemansia</taxon>
    </lineage>
</organism>
<accession>A0A9W7Y128</accession>
<proteinExistence type="predicted"/>
<sequence length="273" mass="30224">MGIESGSAMSVEDGKHSQIASTTHVQTECIGDSEADRALIKSYLRKCDLRLLPATFAMYFLAVIDRNNIGNAKVAGMNTLLGLKGDQFNWIVSAFFFTYIFCEVPSNYFLKRLGARVWLPLIAICWSILVACLAAAKSYGSLVAVRVLLGVFEAGYVPGFLYLTSFWYTKKQQAPRVALFFSAGMFAGIWAGPLAARLQQINGSLDSYQYIFLIEASMTVCVAIVMALVMRSYPESASFLTEDERDAALRMLRADRALFPSANYSPRQVLYAL</sequence>
<name>A0A9W7Y128_9FUNG</name>
<keyword evidence="3 6" id="KW-0812">Transmembrane</keyword>
<comment type="caution">
    <text evidence="8">The sequence shown here is derived from an EMBL/GenBank/DDBJ whole genome shotgun (WGS) entry which is preliminary data.</text>
</comment>
<keyword evidence="4 6" id="KW-1133">Transmembrane helix</keyword>
<evidence type="ECO:0000259" key="7">
    <source>
        <dbReference type="PROSITE" id="PS50850"/>
    </source>
</evidence>
<reference evidence="8" key="1">
    <citation type="submission" date="2022-07" db="EMBL/GenBank/DDBJ databases">
        <title>Phylogenomic reconstructions and comparative analyses of Kickxellomycotina fungi.</title>
        <authorList>
            <person name="Reynolds N.K."/>
            <person name="Stajich J.E."/>
            <person name="Barry K."/>
            <person name="Grigoriev I.V."/>
            <person name="Crous P."/>
            <person name="Smith M.E."/>
        </authorList>
    </citation>
    <scope>NUCLEOTIDE SEQUENCE</scope>
    <source>
        <strain evidence="8">BCRC 34381</strain>
    </source>
</reference>
<feature type="transmembrane region" description="Helical" evidence="6">
    <location>
        <begin position="208"/>
        <end position="229"/>
    </location>
</feature>
<evidence type="ECO:0000256" key="5">
    <source>
        <dbReference type="ARBA" id="ARBA00023136"/>
    </source>
</evidence>
<evidence type="ECO:0000313" key="8">
    <source>
        <dbReference type="EMBL" id="KAJ1722298.1"/>
    </source>
</evidence>
<evidence type="ECO:0000256" key="1">
    <source>
        <dbReference type="ARBA" id="ARBA00004141"/>
    </source>
</evidence>
<keyword evidence="9" id="KW-1185">Reference proteome</keyword>
<feature type="transmembrane region" description="Helical" evidence="6">
    <location>
        <begin position="90"/>
        <end position="110"/>
    </location>
</feature>
<dbReference type="PROSITE" id="PS50850">
    <property type="entry name" value="MFS"/>
    <property type="match status" value="1"/>
</dbReference>
<dbReference type="FunFam" id="1.20.1250.20:FF:000018">
    <property type="entry name" value="MFS transporter permease"/>
    <property type="match status" value="1"/>
</dbReference>
<dbReference type="Pfam" id="PF07690">
    <property type="entry name" value="MFS_1"/>
    <property type="match status" value="1"/>
</dbReference>
<dbReference type="InterPro" id="IPR011701">
    <property type="entry name" value="MFS"/>
</dbReference>
<dbReference type="InterPro" id="IPR020846">
    <property type="entry name" value="MFS_dom"/>
</dbReference>